<dbReference type="AlphaFoldDB" id="A0AAE1LI02"/>
<evidence type="ECO:0000313" key="2">
    <source>
        <dbReference type="Proteomes" id="UP001219518"/>
    </source>
</evidence>
<accession>A0AAE1LI02</accession>
<name>A0AAE1LI02_9NEOP</name>
<comment type="caution">
    <text evidence="1">The sequence shown here is derived from an EMBL/GenBank/DDBJ whole genome shotgun (WGS) entry which is preliminary data.</text>
</comment>
<protein>
    <submittedName>
        <fullName evidence="1">UvrABC system protein C</fullName>
    </submittedName>
</protein>
<dbReference type="Proteomes" id="UP001219518">
    <property type="component" value="Unassembled WGS sequence"/>
</dbReference>
<gene>
    <name evidence="1" type="ORF">KUF71_010168</name>
</gene>
<keyword evidence="2" id="KW-1185">Reference proteome</keyword>
<sequence>MDSIRYEILKIEHEENSRVITDLKSDINVQRTEVEELLRELHILKSLKFRYQLICESTQNDSAPNFVYGKKCQL</sequence>
<organism evidence="1 2">
    <name type="scientific">Frankliniella fusca</name>
    <dbReference type="NCBI Taxonomy" id="407009"/>
    <lineage>
        <taxon>Eukaryota</taxon>
        <taxon>Metazoa</taxon>
        <taxon>Ecdysozoa</taxon>
        <taxon>Arthropoda</taxon>
        <taxon>Hexapoda</taxon>
        <taxon>Insecta</taxon>
        <taxon>Pterygota</taxon>
        <taxon>Neoptera</taxon>
        <taxon>Paraneoptera</taxon>
        <taxon>Thysanoptera</taxon>
        <taxon>Terebrantia</taxon>
        <taxon>Thripoidea</taxon>
        <taxon>Thripidae</taxon>
        <taxon>Frankliniella</taxon>
    </lineage>
</organism>
<evidence type="ECO:0000313" key="1">
    <source>
        <dbReference type="EMBL" id="KAK3920931.1"/>
    </source>
</evidence>
<proteinExistence type="predicted"/>
<reference evidence="1" key="2">
    <citation type="journal article" date="2023" name="BMC Genomics">
        <title>Pest status, molecular evolution, and epigenetic factors derived from the genome assembly of Frankliniella fusca, a thysanopteran phytovirus vector.</title>
        <authorList>
            <person name="Catto M.A."/>
            <person name="Labadie P.E."/>
            <person name="Jacobson A.L."/>
            <person name="Kennedy G.G."/>
            <person name="Srinivasan R."/>
            <person name="Hunt B.G."/>
        </authorList>
    </citation>
    <scope>NUCLEOTIDE SEQUENCE</scope>
    <source>
        <strain evidence="1">PL_HMW_Pooled</strain>
    </source>
</reference>
<dbReference type="EMBL" id="JAHWGI010001024">
    <property type="protein sequence ID" value="KAK3920931.1"/>
    <property type="molecule type" value="Genomic_DNA"/>
</dbReference>
<reference evidence="1" key="1">
    <citation type="submission" date="2021-07" db="EMBL/GenBank/DDBJ databases">
        <authorList>
            <person name="Catto M.A."/>
            <person name="Jacobson A."/>
            <person name="Kennedy G."/>
            <person name="Labadie P."/>
            <person name="Hunt B.G."/>
            <person name="Srinivasan R."/>
        </authorList>
    </citation>
    <scope>NUCLEOTIDE SEQUENCE</scope>
    <source>
        <strain evidence="1">PL_HMW_Pooled</strain>
        <tissue evidence="1">Head</tissue>
    </source>
</reference>